<comment type="caution">
    <text evidence="2">The sequence shown here is derived from an EMBL/GenBank/DDBJ whole genome shotgun (WGS) entry which is preliminary data.</text>
</comment>
<dbReference type="EMBL" id="CAJA01000085">
    <property type="protein sequence ID" value="CCH72541.1"/>
    <property type="molecule type" value="Genomic_DNA"/>
</dbReference>
<reference evidence="2 3" key="1">
    <citation type="journal article" date="2013" name="ISME J.">
        <title>A metabolic model for members of the genus Tetrasphaera involved in enhanced biological phosphorus removal.</title>
        <authorList>
            <person name="Kristiansen R."/>
            <person name="Nguyen H.T.T."/>
            <person name="Saunders A.M."/>
            <person name="Nielsen J.L."/>
            <person name="Wimmer R."/>
            <person name="Le V.Q."/>
            <person name="McIlroy S.J."/>
            <person name="Petrovski S."/>
            <person name="Seviour R.J."/>
            <person name="Calteau A."/>
            <person name="Nielsen K.L."/>
            <person name="Nielsen P.H."/>
        </authorList>
    </citation>
    <scope>NUCLEOTIDE SEQUENCE [LARGE SCALE GENOMIC DNA]</scope>
    <source>
        <strain evidence="2 3">Ben110</strain>
    </source>
</reference>
<dbReference type="InterPro" id="IPR000157">
    <property type="entry name" value="TIR_dom"/>
</dbReference>
<dbReference type="RefSeq" id="WP_048697958.1">
    <property type="nucleotide sequence ID" value="NZ_HG764815.1"/>
</dbReference>
<feature type="domain" description="TIR" evidence="1">
    <location>
        <begin position="5"/>
        <end position="117"/>
    </location>
</feature>
<dbReference type="AlphaFoldDB" id="W6JV81"/>
<name>W6JV81_9MICO</name>
<dbReference type="SUPFAM" id="SSF52200">
    <property type="entry name" value="Toll/Interleukin receptor TIR domain"/>
    <property type="match status" value="1"/>
</dbReference>
<accession>W6JV81</accession>
<dbReference type="Pfam" id="PF13676">
    <property type="entry name" value="TIR_2"/>
    <property type="match status" value="1"/>
</dbReference>
<protein>
    <recommendedName>
        <fullName evidence="1">TIR domain-containing protein</fullName>
    </recommendedName>
</protein>
<evidence type="ECO:0000313" key="2">
    <source>
        <dbReference type="EMBL" id="CCH72541.1"/>
    </source>
</evidence>
<organism evidence="2 3">
    <name type="scientific">Nostocoides australiense Ben110</name>
    <dbReference type="NCBI Taxonomy" id="1193182"/>
    <lineage>
        <taxon>Bacteria</taxon>
        <taxon>Bacillati</taxon>
        <taxon>Actinomycetota</taxon>
        <taxon>Actinomycetes</taxon>
        <taxon>Micrococcales</taxon>
        <taxon>Intrasporangiaceae</taxon>
        <taxon>Nostocoides</taxon>
    </lineage>
</organism>
<gene>
    <name evidence="2" type="ORF">BN11_1750002</name>
</gene>
<dbReference type="Proteomes" id="UP000035763">
    <property type="component" value="Unassembled WGS sequence"/>
</dbReference>
<dbReference type="STRING" id="1193182.BN11_1750002"/>
<evidence type="ECO:0000313" key="3">
    <source>
        <dbReference type="Proteomes" id="UP000035763"/>
    </source>
</evidence>
<dbReference type="GO" id="GO:0007165">
    <property type="term" value="P:signal transduction"/>
    <property type="evidence" value="ECO:0007669"/>
    <property type="project" value="InterPro"/>
</dbReference>
<keyword evidence="3" id="KW-1185">Reference proteome</keyword>
<proteinExistence type="predicted"/>
<evidence type="ECO:0000259" key="1">
    <source>
        <dbReference type="Pfam" id="PF13676"/>
    </source>
</evidence>
<dbReference type="OrthoDB" id="9147462at2"/>
<dbReference type="Gene3D" id="3.40.50.10140">
    <property type="entry name" value="Toll/interleukin-1 receptor homology (TIR) domain"/>
    <property type="match status" value="1"/>
</dbReference>
<sequence>MKREIFLSWAHADQPAVERLMTKLRPELASLKDMTVTVWADSEVHIGDEWRREILGRLEVCDYALALVSPQYLTRRFIVHEEIPLIVGSGAVTSVLPVGLKPVALDGSREWHGLDVRQMHLRRQPSGADRFFNQLRGSAAQDEFAATLATRIRQRVLRDVAAGATP</sequence>
<dbReference type="InterPro" id="IPR035897">
    <property type="entry name" value="Toll_tir_struct_dom_sf"/>
</dbReference>